<evidence type="ECO:0000256" key="1">
    <source>
        <dbReference type="ARBA" id="ARBA00001970"/>
    </source>
</evidence>
<evidence type="ECO:0000256" key="4">
    <source>
        <dbReference type="ARBA" id="ARBA00022723"/>
    </source>
</evidence>
<protein>
    <recommendedName>
        <fullName evidence="8">Heme haloperoxidase family profile domain-containing protein</fullName>
    </recommendedName>
</protein>
<accession>A0A2J6TDX5</accession>
<dbReference type="AlphaFoldDB" id="A0A2J6TDX5"/>
<dbReference type="OrthoDB" id="407298at2759"/>
<evidence type="ECO:0000256" key="6">
    <source>
        <dbReference type="ARBA" id="ARBA00023004"/>
    </source>
</evidence>
<evidence type="ECO:0000313" key="9">
    <source>
        <dbReference type="EMBL" id="PMD61199.1"/>
    </source>
</evidence>
<comment type="similarity">
    <text evidence="7">Belongs to the chloroperoxidase family.</text>
</comment>
<dbReference type="GeneID" id="36590976"/>
<proteinExistence type="inferred from homology"/>
<name>A0A2J6TDX5_9HELO</name>
<dbReference type="GO" id="GO:0004601">
    <property type="term" value="F:peroxidase activity"/>
    <property type="evidence" value="ECO:0007669"/>
    <property type="project" value="UniProtKB-KW"/>
</dbReference>
<reference evidence="9 10" key="1">
    <citation type="submission" date="2016-04" db="EMBL/GenBank/DDBJ databases">
        <title>A degradative enzymes factory behind the ericoid mycorrhizal symbiosis.</title>
        <authorList>
            <consortium name="DOE Joint Genome Institute"/>
            <person name="Martino E."/>
            <person name="Morin E."/>
            <person name="Grelet G."/>
            <person name="Kuo A."/>
            <person name="Kohler A."/>
            <person name="Daghino S."/>
            <person name="Barry K."/>
            <person name="Choi C."/>
            <person name="Cichocki N."/>
            <person name="Clum A."/>
            <person name="Copeland A."/>
            <person name="Hainaut M."/>
            <person name="Haridas S."/>
            <person name="Labutti K."/>
            <person name="Lindquist E."/>
            <person name="Lipzen A."/>
            <person name="Khouja H.-R."/>
            <person name="Murat C."/>
            <person name="Ohm R."/>
            <person name="Olson A."/>
            <person name="Spatafora J."/>
            <person name="Veneault-Fourrey C."/>
            <person name="Henrissat B."/>
            <person name="Grigoriev I."/>
            <person name="Martin F."/>
            <person name="Perotto S."/>
        </authorList>
    </citation>
    <scope>NUCLEOTIDE SEQUENCE [LARGE SCALE GENOMIC DNA]</scope>
    <source>
        <strain evidence="9 10">E</strain>
    </source>
</reference>
<dbReference type="SUPFAM" id="SSF47571">
    <property type="entry name" value="Cloroperoxidase"/>
    <property type="match status" value="1"/>
</dbReference>
<dbReference type="InterPro" id="IPR036851">
    <property type="entry name" value="Chloroperoxidase-like_sf"/>
</dbReference>
<dbReference type="Proteomes" id="UP000235371">
    <property type="component" value="Unassembled WGS sequence"/>
</dbReference>
<keyword evidence="3" id="KW-0349">Heme</keyword>
<dbReference type="Gene3D" id="1.10.489.10">
    <property type="entry name" value="Chloroperoxidase-like"/>
    <property type="match status" value="1"/>
</dbReference>
<dbReference type="PANTHER" id="PTHR33577">
    <property type="entry name" value="STERIGMATOCYSTIN BIOSYNTHESIS PEROXIDASE STCC-RELATED"/>
    <property type="match status" value="1"/>
</dbReference>
<evidence type="ECO:0000256" key="3">
    <source>
        <dbReference type="ARBA" id="ARBA00022617"/>
    </source>
</evidence>
<evidence type="ECO:0000256" key="5">
    <source>
        <dbReference type="ARBA" id="ARBA00023002"/>
    </source>
</evidence>
<dbReference type="InterPro" id="IPR000028">
    <property type="entry name" value="Chloroperoxidase"/>
</dbReference>
<comment type="cofactor">
    <cofactor evidence="1">
        <name>heme b</name>
        <dbReference type="ChEBI" id="CHEBI:60344"/>
    </cofactor>
</comment>
<dbReference type="EMBL" id="KZ613786">
    <property type="protein sequence ID" value="PMD61199.1"/>
    <property type="molecule type" value="Genomic_DNA"/>
</dbReference>
<organism evidence="9 10">
    <name type="scientific">Hyaloscypha bicolor E</name>
    <dbReference type="NCBI Taxonomy" id="1095630"/>
    <lineage>
        <taxon>Eukaryota</taxon>
        <taxon>Fungi</taxon>
        <taxon>Dikarya</taxon>
        <taxon>Ascomycota</taxon>
        <taxon>Pezizomycotina</taxon>
        <taxon>Leotiomycetes</taxon>
        <taxon>Helotiales</taxon>
        <taxon>Hyaloscyphaceae</taxon>
        <taxon>Hyaloscypha</taxon>
        <taxon>Hyaloscypha bicolor</taxon>
    </lineage>
</organism>
<evidence type="ECO:0000259" key="8">
    <source>
        <dbReference type="PROSITE" id="PS51405"/>
    </source>
</evidence>
<gene>
    <name evidence="9" type="ORF">K444DRAFT_628281</name>
</gene>
<dbReference type="PROSITE" id="PS51405">
    <property type="entry name" value="HEME_HALOPEROXIDASE"/>
    <property type="match status" value="1"/>
</dbReference>
<keyword evidence="4" id="KW-0479">Metal-binding</keyword>
<keyword evidence="10" id="KW-1185">Reference proteome</keyword>
<keyword evidence="6" id="KW-0408">Iron</keyword>
<dbReference type="Pfam" id="PF01328">
    <property type="entry name" value="Peroxidase_2"/>
    <property type="match status" value="1"/>
</dbReference>
<dbReference type="PANTHER" id="PTHR33577:SF1">
    <property type="entry name" value="HEME HALOPEROXIDASE FAMILY PROFILE DOMAIN-CONTAINING PROTEIN"/>
    <property type="match status" value="1"/>
</dbReference>
<evidence type="ECO:0000256" key="2">
    <source>
        <dbReference type="ARBA" id="ARBA00022559"/>
    </source>
</evidence>
<feature type="domain" description="Heme haloperoxidase family profile" evidence="8">
    <location>
        <begin position="109"/>
        <end position="304"/>
    </location>
</feature>
<keyword evidence="2" id="KW-0575">Peroxidase</keyword>
<dbReference type="RefSeq" id="XP_024738103.1">
    <property type="nucleotide sequence ID" value="XM_024882899.1"/>
</dbReference>
<keyword evidence="5" id="KW-0560">Oxidoreductase</keyword>
<evidence type="ECO:0000313" key="10">
    <source>
        <dbReference type="Proteomes" id="UP000235371"/>
    </source>
</evidence>
<sequence length="304" mass="32235">MGVMLSVLLIPDTPPKNRLQLHTTNDNHLLVSSHPSSSFLISPTVKTSLLSHFGPHSNRSCCFPQTRRSLKSIADVLLNPSAASTAPLLKVHKKRATWDMKSQYVSTSGAHAFVPPKGRAGDVCGPCAGLNAAANRDYIPHNGVGTIGDFINNTNEAYGMALDLGGFDCLGLTTTESGKSKYTPGHECIPDNWYKRDIGDEYTIPGFFVDTLDFGEKYPPLLGITGNAGKTDSLTIVDLGSLTKGVSNAGDLLKGNNLECYLLQVSQAAPPDIAGAESDAGNMLSSLTTTVAERLAGLAYPTAR</sequence>
<evidence type="ECO:0000256" key="7">
    <source>
        <dbReference type="ARBA" id="ARBA00025795"/>
    </source>
</evidence>
<dbReference type="InParanoid" id="A0A2J6TDX5"/>
<dbReference type="GO" id="GO:0046872">
    <property type="term" value="F:metal ion binding"/>
    <property type="evidence" value="ECO:0007669"/>
    <property type="project" value="UniProtKB-KW"/>
</dbReference>